<dbReference type="EMBL" id="CP014228">
    <property type="protein sequence ID" value="AMD88554.1"/>
    <property type="molecule type" value="Genomic_DNA"/>
</dbReference>
<evidence type="ECO:0000256" key="1">
    <source>
        <dbReference type="SAM" id="Phobius"/>
    </source>
</evidence>
<proteinExistence type="predicted"/>
<keyword evidence="1" id="KW-0812">Transmembrane</keyword>
<dbReference type="OrthoDB" id="3214694at2"/>
<name>A0A0X8JGT1_ACTRD</name>
<evidence type="ECO:0000313" key="2">
    <source>
        <dbReference type="EMBL" id="AMD88554.1"/>
    </source>
</evidence>
<keyword evidence="1" id="KW-1133">Transmembrane helix</keyword>
<gene>
    <name evidence="2" type="ORF">AXF14_10135</name>
</gene>
<dbReference type="AlphaFoldDB" id="A0A0X8JGT1"/>
<reference evidence="3" key="1">
    <citation type="submission" date="2016-02" db="EMBL/GenBank/DDBJ databases">
        <authorList>
            <person name="Holder M.E."/>
            <person name="Ajami N.J."/>
            <person name="Petrosino J.F."/>
        </authorList>
    </citation>
    <scope>NUCLEOTIDE SEQUENCE [LARGE SCALE GENOMIC DNA]</scope>
    <source>
        <strain evidence="3">CCUG 36733</strain>
    </source>
</reference>
<protein>
    <recommendedName>
        <fullName evidence="4">NUDIX hydrolase</fullName>
    </recommendedName>
</protein>
<feature type="transmembrane region" description="Helical" evidence="1">
    <location>
        <begin position="12"/>
        <end position="32"/>
    </location>
</feature>
<sequence>MRSGPFTGPWAWTTIVALVVVLVVALGWILYARAVRVDRLHRQVLGARATLEAELTHRAQAAAELAASGALDPASALLLSRAAHDALEAEGPVVDDCLDPDERGGAHPARPRALIESDLTRVIRAVAHEGARAELAEGPVGADCLARLDRASYRLGLARRFHNIHVAEARRLRARPGVRLLHLAGSAPLPATFDIDDDATAPVTGKDDDA</sequence>
<evidence type="ECO:0008006" key="4">
    <source>
        <dbReference type="Google" id="ProtNLM"/>
    </source>
</evidence>
<evidence type="ECO:0000313" key="3">
    <source>
        <dbReference type="Proteomes" id="UP000065220"/>
    </source>
</evidence>
<organism evidence="2 3">
    <name type="scientific">Actinomyces radicidentis</name>
    <dbReference type="NCBI Taxonomy" id="111015"/>
    <lineage>
        <taxon>Bacteria</taxon>
        <taxon>Bacillati</taxon>
        <taxon>Actinomycetota</taxon>
        <taxon>Actinomycetes</taxon>
        <taxon>Actinomycetales</taxon>
        <taxon>Actinomycetaceae</taxon>
        <taxon>Actinomyces</taxon>
    </lineage>
</organism>
<accession>A0A0X8JGT1</accession>
<dbReference type="Proteomes" id="UP000065220">
    <property type="component" value="Chromosome"/>
</dbReference>
<dbReference type="STRING" id="111015.AXF14_10135"/>
<keyword evidence="3" id="KW-1185">Reference proteome</keyword>
<keyword evidence="1" id="KW-0472">Membrane</keyword>
<dbReference type="KEGG" id="ard:AXF14_10135"/>